<dbReference type="RefSeq" id="WP_121174127.1">
    <property type="nucleotide sequence ID" value="NZ_RBIN01000012.1"/>
</dbReference>
<sequence length="63" mass="6956">MKVRYYAKNTRGPAKGIPIETDHATFASMPEHGQTTFHGELSTSTYRTSADGRVVVERRVSSA</sequence>
<dbReference type="Proteomes" id="UP000281975">
    <property type="component" value="Unassembled WGS sequence"/>
</dbReference>
<comment type="caution">
    <text evidence="1">The sequence shown here is derived from an EMBL/GenBank/DDBJ whole genome shotgun (WGS) entry which is preliminary data.</text>
</comment>
<evidence type="ECO:0000313" key="1">
    <source>
        <dbReference type="EMBL" id="RKQ95741.1"/>
    </source>
</evidence>
<organism evidence="1 2">
    <name type="scientific">Kushneria sinocarnis</name>
    <dbReference type="NCBI Taxonomy" id="595502"/>
    <lineage>
        <taxon>Bacteria</taxon>
        <taxon>Pseudomonadati</taxon>
        <taxon>Pseudomonadota</taxon>
        <taxon>Gammaproteobacteria</taxon>
        <taxon>Oceanospirillales</taxon>
        <taxon>Halomonadaceae</taxon>
        <taxon>Kushneria</taxon>
    </lineage>
</organism>
<evidence type="ECO:0000313" key="2">
    <source>
        <dbReference type="Proteomes" id="UP000281975"/>
    </source>
</evidence>
<proteinExistence type="predicted"/>
<protein>
    <submittedName>
        <fullName evidence="1">Uncharacterized protein</fullName>
    </submittedName>
</protein>
<dbReference type="EMBL" id="RBIN01000012">
    <property type="protein sequence ID" value="RKQ95741.1"/>
    <property type="molecule type" value="Genomic_DNA"/>
</dbReference>
<keyword evidence="2" id="KW-1185">Reference proteome</keyword>
<name>A0A420WTA0_9GAMM</name>
<reference evidence="1 2" key="1">
    <citation type="submission" date="2018-10" db="EMBL/GenBank/DDBJ databases">
        <title>Genomic Encyclopedia of Type Strains, Phase IV (KMG-IV): sequencing the most valuable type-strain genomes for metagenomic binning, comparative biology and taxonomic classification.</title>
        <authorList>
            <person name="Goeker M."/>
        </authorList>
    </citation>
    <scope>NUCLEOTIDE SEQUENCE [LARGE SCALE GENOMIC DNA]</scope>
    <source>
        <strain evidence="1 2">DSM 23229</strain>
    </source>
</reference>
<dbReference type="AlphaFoldDB" id="A0A420WTA0"/>
<accession>A0A420WTA0</accession>
<gene>
    <name evidence="1" type="ORF">C7446_3256</name>
</gene>